<evidence type="ECO:0000256" key="2">
    <source>
        <dbReference type="SAM" id="Phobius"/>
    </source>
</evidence>
<accession>A0A9D1IUM2</accession>
<evidence type="ECO:0000256" key="1">
    <source>
        <dbReference type="SAM" id="MobiDB-lite"/>
    </source>
</evidence>
<keyword evidence="2" id="KW-0812">Transmembrane</keyword>
<feature type="transmembrane region" description="Helical" evidence="2">
    <location>
        <begin position="117"/>
        <end position="136"/>
    </location>
</feature>
<evidence type="ECO:0000313" key="3">
    <source>
        <dbReference type="EMBL" id="HIU43853.1"/>
    </source>
</evidence>
<organism evidence="3 4">
    <name type="scientific">Candidatus Ventrousia excrementavium</name>
    <dbReference type="NCBI Taxonomy" id="2840961"/>
    <lineage>
        <taxon>Bacteria</taxon>
        <taxon>Bacillati</taxon>
        <taxon>Bacillota</taxon>
        <taxon>Clostridia</taxon>
        <taxon>Eubacteriales</taxon>
        <taxon>Clostridiaceae</taxon>
        <taxon>Clostridiaceae incertae sedis</taxon>
        <taxon>Candidatus Ventrousia</taxon>
    </lineage>
</organism>
<dbReference type="Proteomes" id="UP000824073">
    <property type="component" value="Unassembled WGS sequence"/>
</dbReference>
<feature type="region of interest" description="Disordered" evidence="1">
    <location>
        <begin position="46"/>
        <end position="112"/>
    </location>
</feature>
<reference evidence="3" key="2">
    <citation type="journal article" date="2021" name="PeerJ">
        <title>Extensive microbial diversity within the chicken gut microbiome revealed by metagenomics and culture.</title>
        <authorList>
            <person name="Gilroy R."/>
            <person name="Ravi A."/>
            <person name="Getino M."/>
            <person name="Pursley I."/>
            <person name="Horton D.L."/>
            <person name="Alikhan N.F."/>
            <person name="Baker D."/>
            <person name="Gharbi K."/>
            <person name="Hall N."/>
            <person name="Watson M."/>
            <person name="Adriaenssens E.M."/>
            <person name="Foster-Nyarko E."/>
            <person name="Jarju S."/>
            <person name="Secka A."/>
            <person name="Antonio M."/>
            <person name="Oren A."/>
            <person name="Chaudhuri R.R."/>
            <person name="La Ragione R."/>
            <person name="Hildebrand F."/>
            <person name="Pallen M.J."/>
        </authorList>
    </citation>
    <scope>NUCLEOTIDE SEQUENCE</scope>
    <source>
        <strain evidence="3">CHK191-8634</strain>
    </source>
</reference>
<gene>
    <name evidence="3" type="ORF">IAB67_06110</name>
</gene>
<name>A0A9D1IUM2_9CLOT</name>
<proteinExistence type="predicted"/>
<dbReference type="Pfam" id="PF10112">
    <property type="entry name" value="Halogen_Hydrol"/>
    <property type="match status" value="1"/>
</dbReference>
<keyword evidence="2" id="KW-0472">Membrane</keyword>
<sequence length="404" mass="45550">MSNQSGSGRGRTDVGSWIITLIMLWVFFPVGVILLVINLKKAFEAPPSSSVRPMRPARPAERQPMTMRRPDGQWTPVPPVEQRQSAPVPPAGQQPEPRAVQQTNAGRPNRAPVSARGVMPLRIGGVCLIVAGLFGMAEPLEWLIRLGFDFYDFWELLRWLGFAACGVALILVAERRRRRAERYADYLAVIGESQLLSLDFIASATGRPYETVVDDLQDMIRLGCFGDETYLDLAERCFVACHAAAPRRDVRHDEPDAVPAADSQDRYPEEAQLRLLNDSIADEHVSACMDRLEELTHKIFAYVEAHPEKEARVRRFRAHYLPRTIKICESYARFEQQGVKGDNIRSAMHEVEEVMDSLVRGFENQLDMLFDDEALDVSTDISVLESMMAPAELKIEDFLPKKAQ</sequence>
<dbReference type="EMBL" id="DVMR01000050">
    <property type="protein sequence ID" value="HIU43853.1"/>
    <property type="molecule type" value="Genomic_DNA"/>
</dbReference>
<dbReference type="AlphaFoldDB" id="A0A9D1IUM2"/>
<keyword evidence="2" id="KW-1133">Transmembrane helix</keyword>
<protein>
    <submittedName>
        <fullName evidence="3">5-bromo-4-chloroindolyl phosphate hydrolysis family protein</fullName>
    </submittedName>
</protein>
<evidence type="ECO:0000313" key="4">
    <source>
        <dbReference type="Proteomes" id="UP000824073"/>
    </source>
</evidence>
<reference evidence="3" key="1">
    <citation type="submission" date="2020-10" db="EMBL/GenBank/DDBJ databases">
        <authorList>
            <person name="Gilroy R."/>
        </authorList>
    </citation>
    <scope>NUCLEOTIDE SEQUENCE</scope>
    <source>
        <strain evidence="3">CHK191-8634</strain>
    </source>
</reference>
<comment type="caution">
    <text evidence="3">The sequence shown here is derived from an EMBL/GenBank/DDBJ whole genome shotgun (WGS) entry which is preliminary data.</text>
</comment>
<feature type="transmembrane region" description="Helical" evidence="2">
    <location>
        <begin position="156"/>
        <end position="173"/>
    </location>
</feature>
<dbReference type="InterPro" id="IPR018770">
    <property type="entry name" value="ChloroindolylP_hydrolase"/>
</dbReference>
<feature type="transmembrane region" description="Helical" evidence="2">
    <location>
        <begin position="14"/>
        <end position="37"/>
    </location>
</feature>